<feature type="domain" description="Major facilitator superfamily (MFS) profile" evidence="7">
    <location>
        <begin position="1"/>
        <end position="368"/>
    </location>
</feature>
<evidence type="ECO:0000256" key="4">
    <source>
        <dbReference type="ARBA" id="ARBA00023136"/>
    </source>
</evidence>
<evidence type="ECO:0000259" key="7">
    <source>
        <dbReference type="PROSITE" id="PS50850"/>
    </source>
</evidence>
<feature type="transmembrane region" description="Helical" evidence="6">
    <location>
        <begin position="207"/>
        <end position="227"/>
    </location>
</feature>
<dbReference type="Gene3D" id="1.20.1720.10">
    <property type="entry name" value="Multidrug resistance protein D"/>
    <property type="match status" value="1"/>
</dbReference>
<dbReference type="EMBL" id="SPUK01000012">
    <property type="protein sequence ID" value="TQV93401.1"/>
    <property type="molecule type" value="Genomic_DNA"/>
</dbReference>
<evidence type="ECO:0000256" key="3">
    <source>
        <dbReference type="ARBA" id="ARBA00022989"/>
    </source>
</evidence>
<protein>
    <submittedName>
        <fullName evidence="8">MFS multidrug transporter</fullName>
    </submittedName>
</protein>
<feature type="region of interest" description="Disordered" evidence="5">
    <location>
        <begin position="372"/>
        <end position="400"/>
    </location>
</feature>
<feature type="transmembrane region" description="Helical" evidence="6">
    <location>
        <begin position="233"/>
        <end position="261"/>
    </location>
</feature>
<proteinExistence type="predicted"/>
<dbReference type="InterPro" id="IPR011701">
    <property type="entry name" value="MFS"/>
</dbReference>
<evidence type="ECO:0000313" key="8">
    <source>
        <dbReference type="EMBL" id="TQV93401.1"/>
    </source>
</evidence>
<feature type="transmembrane region" description="Helical" evidence="6">
    <location>
        <begin position="28"/>
        <end position="49"/>
    </location>
</feature>
<dbReference type="Pfam" id="PF07690">
    <property type="entry name" value="MFS_1"/>
    <property type="match status" value="1"/>
</dbReference>
<evidence type="ECO:0000256" key="5">
    <source>
        <dbReference type="SAM" id="MobiDB-lite"/>
    </source>
</evidence>
<dbReference type="SUPFAM" id="SSF103473">
    <property type="entry name" value="MFS general substrate transporter"/>
    <property type="match status" value="1"/>
</dbReference>
<feature type="transmembrane region" description="Helical" evidence="6">
    <location>
        <begin position="96"/>
        <end position="120"/>
    </location>
</feature>
<keyword evidence="3 6" id="KW-1133">Transmembrane helix</keyword>
<comment type="caution">
    <text evidence="8">The sequence shown here is derived from an EMBL/GenBank/DDBJ whole genome shotgun (WGS) entry which is preliminary data.</text>
</comment>
<dbReference type="Proteomes" id="UP000315783">
    <property type="component" value="Unassembled WGS sequence"/>
</dbReference>
<evidence type="ECO:0000256" key="1">
    <source>
        <dbReference type="ARBA" id="ARBA00004141"/>
    </source>
</evidence>
<dbReference type="OrthoDB" id="440553at2759"/>
<sequence>MIGATLTIAFVLGPIIGGLVVQFSDWRWLFNMNIPFGLVAMLAITNFWPPENAANMLSWEAFTKIDFIGGITLLSSSGLLVFAIQQAGSQTYAWNSAQIIITLVISAVCWILFIAWQIFLEVKSCFGIEPIFPIRLISRRVYSAGLFVTLLTGFPYISLAITIPERFQIVDRQSVLMASVHILPLLGACAAGSFLGGAISSKKNNTAYTLIAAACLQLLGVTLMSIIPAKAKAMQYVFQAAFGLGVGLCFSAATIMTNLVAPEQKIRAAAQGAVAQARVLGGAIGLSICTVVFNDHVNGSLRSQLSQEQLAQIHKSPVAGLQFPAEKQEFVSSAYSGAFTEGTRLMIVTCAVMVVASLFTLERHPPALDILTSLPGEKPSPGRNSNSTELEELTRVPQNA</sequence>
<keyword evidence="9" id="KW-1185">Reference proteome</keyword>
<dbReference type="InterPro" id="IPR036259">
    <property type="entry name" value="MFS_trans_sf"/>
</dbReference>
<comment type="subcellular location">
    <subcellularLocation>
        <location evidence="1">Membrane</location>
        <topology evidence="1">Multi-pass membrane protein</topology>
    </subcellularLocation>
</comment>
<dbReference type="PANTHER" id="PTHR23501:SF43">
    <property type="entry name" value="MULTIDRUG TRANSPORTER, PUTATIVE (AFU_ORTHOLOGUE AFUA_6G03040)-RELATED"/>
    <property type="match status" value="1"/>
</dbReference>
<dbReference type="AlphaFoldDB" id="A0A545UVB2"/>
<evidence type="ECO:0000313" key="9">
    <source>
        <dbReference type="Proteomes" id="UP000315783"/>
    </source>
</evidence>
<dbReference type="GO" id="GO:0022857">
    <property type="term" value="F:transmembrane transporter activity"/>
    <property type="evidence" value="ECO:0007669"/>
    <property type="project" value="InterPro"/>
</dbReference>
<dbReference type="PROSITE" id="PS50850">
    <property type="entry name" value="MFS"/>
    <property type="match status" value="1"/>
</dbReference>
<feature type="transmembrane region" description="Helical" evidence="6">
    <location>
        <begin position="141"/>
        <end position="163"/>
    </location>
</feature>
<gene>
    <name evidence="8" type="ORF">IF1G_07979</name>
</gene>
<accession>A0A545UVB2</accession>
<name>A0A545UVB2_9HYPO</name>
<evidence type="ECO:0000256" key="2">
    <source>
        <dbReference type="ARBA" id="ARBA00022692"/>
    </source>
</evidence>
<dbReference type="InterPro" id="IPR020846">
    <property type="entry name" value="MFS_dom"/>
</dbReference>
<dbReference type="STRING" id="43265.A0A545UVB2"/>
<feature type="transmembrane region" description="Helical" evidence="6">
    <location>
        <begin position="61"/>
        <end position="84"/>
    </location>
</feature>
<organism evidence="8 9">
    <name type="scientific">Cordyceps javanica</name>
    <dbReference type="NCBI Taxonomy" id="43265"/>
    <lineage>
        <taxon>Eukaryota</taxon>
        <taxon>Fungi</taxon>
        <taxon>Dikarya</taxon>
        <taxon>Ascomycota</taxon>
        <taxon>Pezizomycotina</taxon>
        <taxon>Sordariomycetes</taxon>
        <taxon>Hypocreomycetidae</taxon>
        <taxon>Hypocreales</taxon>
        <taxon>Cordycipitaceae</taxon>
        <taxon>Cordyceps</taxon>
    </lineage>
</organism>
<evidence type="ECO:0000256" key="6">
    <source>
        <dbReference type="SAM" id="Phobius"/>
    </source>
</evidence>
<dbReference type="GO" id="GO:0005886">
    <property type="term" value="C:plasma membrane"/>
    <property type="evidence" value="ECO:0007669"/>
    <property type="project" value="TreeGrafter"/>
</dbReference>
<dbReference type="PANTHER" id="PTHR23501">
    <property type="entry name" value="MAJOR FACILITATOR SUPERFAMILY"/>
    <property type="match status" value="1"/>
</dbReference>
<keyword evidence="2 6" id="KW-0812">Transmembrane</keyword>
<keyword evidence="4 6" id="KW-0472">Membrane</keyword>
<reference evidence="8 9" key="1">
    <citation type="journal article" date="2019" name="Appl. Microbiol. Biotechnol.">
        <title>Genome sequence of Isaria javanica and comparative genome analysis insights into family S53 peptidase evolution in fungal entomopathogens.</title>
        <authorList>
            <person name="Lin R."/>
            <person name="Zhang X."/>
            <person name="Xin B."/>
            <person name="Zou M."/>
            <person name="Gao Y."/>
            <person name="Qin F."/>
            <person name="Hu Q."/>
            <person name="Xie B."/>
            <person name="Cheng X."/>
        </authorList>
    </citation>
    <scope>NUCLEOTIDE SEQUENCE [LARGE SCALE GENOMIC DNA]</scope>
    <source>
        <strain evidence="8 9">IJ1G</strain>
    </source>
</reference>
<feature type="transmembrane region" description="Helical" evidence="6">
    <location>
        <begin position="175"/>
        <end position="195"/>
    </location>
</feature>